<feature type="non-terminal residue" evidence="1">
    <location>
        <position position="25"/>
    </location>
</feature>
<gene>
    <name evidence="1" type="ORF">EDC17_10904</name>
</gene>
<sequence length="25" mass="3087">MSRKLPNFKPYYQHQLMAFPPTFDE</sequence>
<name>A0A4R3VKT5_9SPHI</name>
<organism evidence="1 2">
    <name type="scientific">Sphingobacterium alimentarium</name>
    <dbReference type="NCBI Taxonomy" id="797292"/>
    <lineage>
        <taxon>Bacteria</taxon>
        <taxon>Pseudomonadati</taxon>
        <taxon>Bacteroidota</taxon>
        <taxon>Sphingobacteriia</taxon>
        <taxon>Sphingobacteriales</taxon>
        <taxon>Sphingobacteriaceae</taxon>
        <taxon>Sphingobacterium</taxon>
    </lineage>
</organism>
<proteinExistence type="predicted"/>
<dbReference type="EMBL" id="SMBZ01000090">
    <property type="protein sequence ID" value="TCV04833.1"/>
    <property type="molecule type" value="Genomic_DNA"/>
</dbReference>
<dbReference type="Proteomes" id="UP000295197">
    <property type="component" value="Unassembled WGS sequence"/>
</dbReference>
<protein>
    <submittedName>
        <fullName evidence="1">Uncharacterized protein</fullName>
    </submittedName>
</protein>
<accession>A0A4R3VKT5</accession>
<comment type="caution">
    <text evidence="1">The sequence shown here is derived from an EMBL/GenBank/DDBJ whole genome shotgun (WGS) entry which is preliminary data.</text>
</comment>
<reference evidence="1 2" key="1">
    <citation type="submission" date="2019-03" db="EMBL/GenBank/DDBJ databases">
        <title>Genomic Encyclopedia of Type Strains, Phase IV (KMG-IV): sequencing the most valuable type-strain genomes for metagenomic binning, comparative biology and taxonomic classification.</title>
        <authorList>
            <person name="Goeker M."/>
        </authorList>
    </citation>
    <scope>NUCLEOTIDE SEQUENCE [LARGE SCALE GENOMIC DNA]</scope>
    <source>
        <strain evidence="1 2">DSM 22362</strain>
    </source>
</reference>
<keyword evidence="2" id="KW-1185">Reference proteome</keyword>
<dbReference type="AlphaFoldDB" id="A0A4R3VKT5"/>
<evidence type="ECO:0000313" key="1">
    <source>
        <dbReference type="EMBL" id="TCV04833.1"/>
    </source>
</evidence>
<evidence type="ECO:0000313" key="2">
    <source>
        <dbReference type="Proteomes" id="UP000295197"/>
    </source>
</evidence>